<dbReference type="InterPro" id="IPR004711">
    <property type="entry name" value="Benzoate_Transporter"/>
</dbReference>
<evidence type="ECO:0000313" key="2">
    <source>
        <dbReference type="EMBL" id="MFC4653723.1"/>
    </source>
</evidence>
<dbReference type="PANTHER" id="PTHR30199">
    <property type="entry name" value="MFS FAMILY TRANSPORTER, PREDICTED SUBSTRATE BENZOATE"/>
    <property type="match status" value="1"/>
</dbReference>
<dbReference type="Pfam" id="PF03594">
    <property type="entry name" value="BenE"/>
    <property type="match status" value="1"/>
</dbReference>
<dbReference type="Proteomes" id="UP001595962">
    <property type="component" value="Unassembled WGS sequence"/>
</dbReference>
<keyword evidence="1" id="KW-0812">Transmembrane</keyword>
<reference evidence="3" key="1">
    <citation type="journal article" date="2019" name="Int. J. Syst. Evol. Microbiol.">
        <title>The Global Catalogue of Microorganisms (GCM) 10K type strain sequencing project: providing services to taxonomists for standard genome sequencing and annotation.</title>
        <authorList>
            <consortium name="The Broad Institute Genomics Platform"/>
            <consortium name="The Broad Institute Genome Sequencing Center for Infectious Disease"/>
            <person name="Wu L."/>
            <person name="Ma J."/>
        </authorList>
    </citation>
    <scope>NUCLEOTIDE SEQUENCE [LARGE SCALE GENOMIC DNA]</scope>
    <source>
        <strain evidence="3">DT28</strain>
    </source>
</reference>
<feature type="transmembrane region" description="Helical" evidence="1">
    <location>
        <begin position="6"/>
        <end position="28"/>
    </location>
</feature>
<sequence length="389" mass="40171">MLLKSLPAISAGFVAVLVGFASSVAIVFQAAASAGADQAVLNSWLLALGLALGLTGISLSWYFRMPVLTAWSTPGAALLVSSLQGFSLAEATGAFMLSAAISLVLALTGWFDSLSRRIPLPVASAMLAGILFNFGVALFSGLQQDFVLVLGMLLCFLISKEYWPRYATVLTLVVALIYVSLTGQFQPGELSLSWPKPVWVSPEWSLAALMGVAIPLCIVTMTSQNIPGLAVLQSAGYQVPARPVLAGCALSNLLLAPLGAFSVNLAAITAAICASPEANPDPAQRYKAAIAAGVFYLLSGLCGAAVVALFLALPAVLVSAIAGLALLGTINSNLGASLQPGPAREAGLITLLLTVSGINFFGINSAFWGLIAGLAVYTLQQCIQRRKTA</sequence>
<accession>A0ABV9JIF9</accession>
<evidence type="ECO:0000313" key="3">
    <source>
        <dbReference type="Proteomes" id="UP001595962"/>
    </source>
</evidence>
<gene>
    <name evidence="2" type="ORF">ACFO3I_01665</name>
</gene>
<dbReference type="EMBL" id="JBHSGB010000001">
    <property type="protein sequence ID" value="MFC4653723.1"/>
    <property type="molecule type" value="Genomic_DNA"/>
</dbReference>
<dbReference type="NCBIfam" id="TIGR00843">
    <property type="entry name" value="benE"/>
    <property type="match status" value="1"/>
</dbReference>
<feature type="transmembrane region" description="Helical" evidence="1">
    <location>
        <begin position="118"/>
        <end position="136"/>
    </location>
</feature>
<keyword evidence="3" id="KW-1185">Reference proteome</keyword>
<organism evidence="2 3">
    <name type="scientific">Rheinheimera marina</name>
    <dbReference type="NCBI Taxonomy" id="1774958"/>
    <lineage>
        <taxon>Bacteria</taxon>
        <taxon>Pseudomonadati</taxon>
        <taxon>Pseudomonadota</taxon>
        <taxon>Gammaproteobacteria</taxon>
        <taxon>Chromatiales</taxon>
        <taxon>Chromatiaceae</taxon>
        <taxon>Rheinheimera</taxon>
    </lineage>
</organism>
<comment type="caution">
    <text evidence="2">The sequence shown here is derived from an EMBL/GenBank/DDBJ whole genome shotgun (WGS) entry which is preliminary data.</text>
</comment>
<feature type="transmembrane region" description="Helical" evidence="1">
    <location>
        <begin position="347"/>
        <end position="377"/>
    </location>
</feature>
<feature type="transmembrane region" description="Helical" evidence="1">
    <location>
        <begin position="142"/>
        <end position="159"/>
    </location>
</feature>
<feature type="transmembrane region" description="Helical" evidence="1">
    <location>
        <begin position="40"/>
        <end position="63"/>
    </location>
</feature>
<feature type="transmembrane region" description="Helical" evidence="1">
    <location>
        <begin position="166"/>
        <end position="184"/>
    </location>
</feature>
<feature type="transmembrane region" description="Helical" evidence="1">
    <location>
        <begin position="83"/>
        <end position="106"/>
    </location>
</feature>
<feature type="transmembrane region" description="Helical" evidence="1">
    <location>
        <begin position="294"/>
        <end position="327"/>
    </location>
</feature>
<feature type="transmembrane region" description="Helical" evidence="1">
    <location>
        <begin position="204"/>
        <end position="222"/>
    </location>
</feature>
<dbReference type="RefSeq" id="WP_377331221.1">
    <property type="nucleotide sequence ID" value="NZ_JBHSGB010000001.1"/>
</dbReference>
<evidence type="ECO:0000256" key="1">
    <source>
        <dbReference type="SAM" id="Phobius"/>
    </source>
</evidence>
<proteinExistence type="predicted"/>
<protein>
    <submittedName>
        <fullName evidence="2">Benzoate/H(+) symporter BenE family transporter</fullName>
    </submittedName>
</protein>
<keyword evidence="1" id="KW-0472">Membrane</keyword>
<dbReference type="PANTHER" id="PTHR30199:SF0">
    <property type="entry name" value="INNER MEMBRANE PROTEIN YDCO"/>
    <property type="match status" value="1"/>
</dbReference>
<keyword evidence="1" id="KW-1133">Transmembrane helix</keyword>
<name>A0ABV9JIF9_9GAMM</name>